<name>A0A0E9RG27_ANGAN</name>
<dbReference type="AlphaFoldDB" id="A0A0E9RG27"/>
<reference evidence="1" key="1">
    <citation type="submission" date="2014-11" db="EMBL/GenBank/DDBJ databases">
        <authorList>
            <person name="Amaro Gonzalez C."/>
        </authorList>
    </citation>
    <scope>NUCLEOTIDE SEQUENCE</scope>
</reference>
<dbReference type="EMBL" id="GBXM01080840">
    <property type="protein sequence ID" value="JAH27737.1"/>
    <property type="molecule type" value="Transcribed_RNA"/>
</dbReference>
<evidence type="ECO:0000313" key="1">
    <source>
        <dbReference type="EMBL" id="JAH27737.1"/>
    </source>
</evidence>
<protein>
    <submittedName>
        <fullName evidence="1">Uncharacterized protein</fullName>
    </submittedName>
</protein>
<sequence>MDSFSNPTRRLSIRVRLAGKLATTIRN</sequence>
<accession>A0A0E9RG27</accession>
<reference evidence="1" key="2">
    <citation type="journal article" date="2015" name="Fish Shellfish Immunol.">
        <title>Early steps in the European eel (Anguilla anguilla)-Vibrio vulnificus interaction in the gills: Role of the RtxA13 toxin.</title>
        <authorList>
            <person name="Callol A."/>
            <person name="Pajuelo D."/>
            <person name="Ebbesson L."/>
            <person name="Teles M."/>
            <person name="MacKenzie S."/>
            <person name="Amaro C."/>
        </authorList>
    </citation>
    <scope>NUCLEOTIDE SEQUENCE</scope>
</reference>
<proteinExistence type="predicted"/>
<dbReference type="EMBL" id="GBXM01076407">
    <property type="protein sequence ID" value="JAH32170.1"/>
    <property type="molecule type" value="Transcribed_RNA"/>
</dbReference>
<organism evidence="1">
    <name type="scientific">Anguilla anguilla</name>
    <name type="common">European freshwater eel</name>
    <name type="synonym">Muraena anguilla</name>
    <dbReference type="NCBI Taxonomy" id="7936"/>
    <lineage>
        <taxon>Eukaryota</taxon>
        <taxon>Metazoa</taxon>
        <taxon>Chordata</taxon>
        <taxon>Craniata</taxon>
        <taxon>Vertebrata</taxon>
        <taxon>Euteleostomi</taxon>
        <taxon>Actinopterygii</taxon>
        <taxon>Neopterygii</taxon>
        <taxon>Teleostei</taxon>
        <taxon>Anguilliformes</taxon>
        <taxon>Anguillidae</taxon>
        <taxon>Anguilla</taxon>
    </lineage>
</organism>